<dbReference type="EMBL" id="CP001124">
    <property type="protein sequence ID" value="ACH38157.1"/>
    <property type="molecule type" value="Genomic_DNA"/>
</dbReference>
<accession>B5EH55</accession>
<gene>
    <name evidence="3" type="ordered locus">Gbem_1137</name>
</gene>
<dbReference type="OrthoDB" id="9180842at2"/>
<dbReference type="Proteomes" id="UP000008825">
    <property type="component" value="Chromosome"/>
</dbReference>
<keyword evidence="2" id="KW-0732">Signal</keyword>
<sequence length="332" mass="33962">MKKMQMFGSCTALTLMAVAFAGCTTTGQAAKQATAPVTAAAPAVLSGKVLETVDSGGYTYMNLEKDGQKTWVAAPVMKVSVGQEVQLLPGAQMANFSSKTLNRTFEKITFSAGAIAPTAPAAPAAPAAAEPLEEVVMIGKVIETMPAGNYTYIRIEKDSKAAWAAVPKADVVVGDEVELAPGTPMGSFTSKTLNRTFNSIYFAGGITITSRKEGAAPAAPATENGLPSGHPKLDAAAALPSGHPSVDAAAPAAPAPAANISGKVVETINGGGYTYVCLEHDGNKTWVAVPSMKANVGDEIAVLPGNVMANFASKSLNRTFDKIIFSGGPVAK</sequence>
<proteinExistence type="predicted"/>
<reference evidence="3 4" key="2">
    <citation type="journal article" date="2010" name="BMC Genomics">
        <title>The genome of Geobacter bemidjiensis, exemplar for the subsurface clade of Geobacter species that predominate in Fe(III)-reducing subsurface environments.</title>
        <authorList>
            <person name="Aklujkar M."/>
            <person name="Young N.D."/>
            <person name="Holmes D."/>
            <person name="Chavan M."/>
            <person name="Risso C."/>
            <person name="Kiss H.E."/>
            <person name="Han C.S."/>
            <person name="Land M.L."/>
            <person name="Lovley D.R."/>
        </authorList>
    </citation>
    <scope>NUCLEOTIDE SEQUENCE [LARGE SCALE GENOMIC DNA]</scope>
    <source>
        <strain evidence="4">ATCC BAA-1014 / DSM 16622 / JCM 12645 / Bem</strain>
    </source>
</reference>
<feature type="chain" id="PRO_5002832596" evidence="2">
    <location>
        <begin position="22"/>
        <end position="332"/>
    </location>
</feature>
<dbReference type="RefSeq" id="WP_012529569.1">
    <property type="nucleotide sequence ID" value="NC_011146.1"/>
</dbReference>
<feature type="signal peptide" evidence="2">
    <location>
        <begin position="1"/>
        <end position="21"/>
    </location>
</feature>
<name>B5EH55_CITBB</name>
<evidence type="ECO:0000313" key="4">
    <source>
        <dbReference type="Proteomes" id="UP000008825"/>
    </source>
</evidence>
<dbReference type="HOGENOM" id="CLU_830952_0_0_7"/>
<evidence type="ECO:0000313" key="3">
    <source>
        <dbReference type="EMBL" id="ACH38157.1"/>
    </source>
</evidence>
<dbReference type="KEGG" id="gbm:Gbem_1137"/>
<dbReference type="STRING" id="404380.Gbem_1137"/>
<dbReference type="PROSITE" id="PS51257">
    <property type="entry name" value="PROKAR_LIPOPROTEIN"/>
    <property type="match status" value="1"/>
</dbReference>
<evidence type="ECO:0000256" key="2">
    <source>
        <dbReference type="SAM" id="SignalP"/>
    </source>
</evidence>
<organism evidence="3 4">
    <name type="scientific">Citrifermentans bemidjiense (strain ATCC BAA-1014 / DSM 16622 / JCM 12645 / Bem)</name>
    <name type="common">Geobacter bemidjiensis</name>
    <dbReference type="NCBI Taxonomy" id="404380"/>
    <lineage>
        <taxon>Bacteria</taxon>
        <taxon>Pseudomonadati</taxon>
        <taxon>Thermodesulfobacteriota</taxon>
        <taxon>Desulfuromonadia</taxon>
        <taxon>Geobacterales</taxon>
        <taxon>Geobacteraceae</taxon>
        <taxon>Citrifermentans</taxon>
    </lineage>
</organism>
<feature type="region of interest" description="Disordered" evidence="1">
    <location>
        <begin position="214"/>
        <end position="251"/>
    </location>
</feature>
<keyword evidence="3" id="KW-0449">Lipoprotein</keyword>
<evidence type="ECO:0000256" key="1">
    <source>
        <dbReference type="SAM" id="MobiDB-lite"/>
    </source>
</evidence>
<protein>
    <submittedName>
        <fullName evidence="3">Repeat-containing lipoprotein</fullName>
    </submittedName>
</protein>
<reference evidence="3 4" key="1">
    <citation type="submission" date="2008-07" db="EMBL/GenBank/DDBJ databases">
        <title>Complete sequence of Geobacter bemidjiensis BEM.</title>
        <authorList>
            <consortium name="US DOE Joint Genome Institute"/>
            <person name="Lucas S."/>
            <person name="Copeland A."/>
            <person name="Lapidus A."/>
            <person name="Glavina del Rio T."/>
            <person name="Dalin E."/>
            <person name="Tice H."/>
            <person name="Bruce D."/>
            <person name="Goodwin L."/>
            <person name="Pitluck S."/>
            <person name="Kiss H."/>
            <person name="Brettin T."/>
            <person name="Detter J.C."/>
            <person name="Han C."/>
            <person name="Kuske C.R."/>
            <person name="Schmutz J."/>
            <person name="Larimer F."/>
            <person name="Land M."/>
            <person name="Hauser L."/>
            <person name="Kyrpides N."/>
            <person name="Lykidis A."/>
            <person name="Lovley D."/>
            <person name="Richardson P."/>
        </authorList>
    </citation>
    <scope>NUCLEOTIDE SEQUENCE [LARGE SCALE GENOMIC DNA]</scope>
    <source>
        <strain evidence="4">ATCC BAA-1014 / DSM 16622 / JCM 12645 / Bem</strain>
    </source>
</reference>
<dbReference type="AlphaFoldDB" id="B5EH55"/>
<keyword evidence="4" id="KW-1185">Reference proteome</keyword>